<reference evidence="2" key="1">
    <citation type="journal article" date="2017" name="Nat. Ecol. Evol.">
        <title>Genome expansion and lineage-specific genetic innovations in the forest pathogenic fungi Armillaria.</title>
        <authorList>
            <person name="Sipos G."/>
            <person name="Prasanna A.N."/>
            <person name="Walter M.C."/>
            <person name="O'Connor E."/>
            <person name="Balint B."/>
            <person name="Krizsan K."/>
            <person name="Kiss B."/>
            <person name="Hess J."/>
            <person name="Varga T."/>
            <person name="Slot J."/>
            <person name="Riley R."/>
            <person name="Boka B."/>
            <person name="Rigling D."/>
            <person name="Barry K."/>
            <person name="Lee J."/>
            <person name="Mihaltcheva S."/>
            <person name="LaButti K."/>
            <person name="Lipzen A."/>
            <person name="Waldron R."/>
            <person name="Moloney N.M."/>
            <person name="Sperisen C."/>
            <person name="Kredics L."/>
            <person name="Vagvoelgyi C."/>
            <person name="Patrignani A."/>
            <person name="Fitzpatrick D."/>
            <person name="Nagy I."/>
            <person name="Doyle S."/>
            <person name="Anderson J.B."/>
            <person name="Grigoriev I.V."/>
            <person name="Gueldener U."/>
            <person name="Muensterkoetter M."/>
            <person name="Nagy L.G."/>
        </authorList>
    </citation>
    <scope>NUCLEOTIDE SEQUENCE [LARGE SCALE GENOMIC DNA]</scope>
    <source>
        <strain evidence="2">28-4</strain>
    </source>
</reference>
<proteinExistence type="predicted"/>
<keyword evidence="2" id="KW-1185">Reference proteome</keyword>
<evidence type="ECO:0000313" key="1">
    <source>
        <dbReference type="EMBL" id="PBK58534.1"/>
    </source>
</evidence>
<sequence>MANTRTTSRFYVIHPITRWPLTDVPITILIHYEMPAEISEHPDIPIACPDVFGAERALWVWIVVGEYLVLVRSHGYLTTASKRGTALSILNTGGRYGIAKRAREKLTSHLPDFASEYRFPRQVRPKSTAGIRSLWGSLDSVTGQETGKHWIPTNATKIIPSFSPVIGVFHPEFRKNASNEGCDLLAE</sequence>
<dbReference type="EMBL" id="KZ293537">
    <property type="protein sequence ID" value="PBK58534.1"/>
    <property type="molecule type" value="Genomic_DNA"/>
</dbReference>
<accession>A0A2H3AP42</accession>
<gene>
    <name evidence="1" type="ORF">ARMSODRAFT_983762</name>
</gene>
<evidence type="ECO:0000313" key="2">
    <source>
        <dbReference type="Proteomes" id="UP000218334"/>
    </source>
</evidence>
<protein>
    <submittedName>
        <fullName evidence="1">Uncharacterized protein</fullName>
    </submittedName>
</protein>
<name>A0A2H3AP42_9AGAR</name>
<organism evidence="1 2">
    <name type="scientific">Armillaria solidipes</name>
    <dbReference type="NCBI Taxonomy" id="1076256"/>
    <lineage>
        <taxon>Eukaryota</taxon>
        <taxon>Fungi</taxon>
        <taxon>Dikarya</taxon>
        <taxon>Basidiomycota</taxon>
        <taxon>Agaricomycotina</taxon>
        <taxon>Agaricomycetes</taxon>
        <taxon>Agaricomycetidae</taxon>
        <taxon>Agaricales</taxon>
        <taxon>Marasmiineae</taxon>
        <taxon>Physalacriaceae</taxon>
        <taxon>Armillaria</taxon>
    </lineage>
</organism>
<dbReference type="Proteomes" id="UP000218334">
    <property type="component" value="Unassembled WGS sequence"/>
</dbReference>
<dbReference type="AlphaFoldDB" id="A0A2H3AP42"/>